<name>A0A7U0GBL7_9CAUD</name>
<protein>
    <submittedName>
        <fullName evidence="1">Putative virion structural protein</fullName>
    </submittedName>
</protein>
<proteinExistence type="predicted"/>
<evidence type="ECO:0000313" key="1">
    <source>
        <dbReference type="EMBL" id="QQV92168.1"/>
    </source>
</evidence>
<organism evidence="1 2">
    <name type="scientific">Klebsiella phage vB_KpM_FBKp24</name>
    <dbReference type="NCBI Taxonomy" id="2801834"/>
    <lineage>
        <taxon>Viruses</taxon>
        <taxon>Duplodnaviria</taxon>
        <taxon>Heunggongvirae</taxon>
        <taxon>Uroviricota</taxon>
        <taxon>Caudoviricetes</taxon>
        <taxon>Chimalliviridae</taxon>
        <taxon>Maaswegvirus</taxon>
        <taxon>Maaswegvirus Kp24</taxon>
    </lineage>
</organism>
<accession>A0A7U0GBL7</accession>
<reference evidence="1 2" key="1">
    <citation type="submission" date="2020-12" db="EMBL/GenBank/DDBJ databases">
        <title>Genomic characterization of four novel bacteriophages infecting Klebsiella pneumoniae.</title>
        <authorList>
            <person name="Estrada Bonilla B."/>
            <person name="Costa A.R."/>
            <person name="van Rossum T."/>
            <person name="Hagedoorn S."/>
            <person name="Wallinga H."/>
            <person name="Xiao M."/>
            <person name="Song W."/>
            <person name="Haas P.-J."/>
            <person name="Nobrega F.L."/>
            <person name="Brouns S.J.J."/>
        </authorList>
    </citation>
    <scope>NUCLEOTIDE SEQUENCE [LARGE SCALE GENOMIC DNA]</scope>
</reference>
<dbReference type="InterPro" id="IPR057919">
    <property type="entry name" value="PhiKZ_Gp91"/>
</dbReference>
<keyword evidence="2" id="KW-1185">Reference proteome</keyword>
<evidence type="ECO:0000313" key="2">
    <source>
        <dbReference type="Proteomes" id="UP000596381"/>
    </source>
</evidence>
<sequence>MNIQSYQYTPVGFRSPLYEGSKAEAVADDLITRYWQIATTDPKGEANTWEFRRKLINRAMDLFRFFPEWLQAQEDNPKLTPHMRAFLEDTLSFINTGRRRMGIVPRAYCLQTERELATTPKYRSGRSAPKLKMMLNVDGKDYMYHWLKHDNGFEDLLATVNVIFGELTLVAGSSR</sequence>
<gene>
    <name evidence="1" type="ORF">vBKpMFBKp24_016</name>
</gene>
<dbReference type="Pfam" id="PF25618">
    <property type="entry name" value="PhiKZ_gp91"/>
    <property type="match status" value="1"/>
</dbReference>
<dbReference type="Proteomes" id="UP000596381">
    <property type="component" value="Segment"/>
</dbReference>
<dbReference type="EMBL" id="MW394391">
    <property type="protein sequence ID" value="QQV92168.1"/>
    <property type="molecule type" value="Genomic_DNA"/>
</dbReference>